<feature type="transmembrane region" description="Helical" evidence="1">
    <location>
        <begin position="22"/>
        <end position="44"/>
    </location>
</feature>
<organism evidence="3 4">
    <name type="scientific">Nocardioides yefusunii</name>
    <dbReference type="NCBI Taxonomy" id="2500546"/>
    <lineage>
        <taxon>Bacteria</taxon>
        <taxon>Bacillati</taxon>
        <taxon>Actinomycetota</taxon>
        <taxon>Actinomycetes</taxon>
        <taxon>Propionibacteriales</taxon>
        <taxon>Nocardioidaceae</taxon>
        <taxon>Nocardioides</taxon>
    </lineage>
</organism>
<feature type="transmembrane region" description="Helical" evidence="1">
    <location>
        <begin position="123"/>
        <end position="149"/>
    </location>
</feature>
<comment type="caution">
    <text evidence="3">The sequence shown here is derived from an EMBL/GenBank/DDBJ whole genome shotgun (WGS) entry which is preliminary data.</text>
</comment>
<dbReference type="InterPro" id="IPR000572">
    <property type="entry name" value="OxRdtase_Mopterin-bd_dom"/>
</dbReference>
<dbReference type="PANTHER" id="PTHR19372">
    <property type="entry name" value="SULFITE REDUCTASE"/>
    <property type="match status" value="1"/>
</dbReference>
<dbReference type="EMBL" id="JBHSQI010000002">
    <property type="protein sequence ID" value="MFC6152771.1"/>
    <property type="molecule type" value="Genomic_DNA"/>
</dbReference>
<accession>A0ABW1QTF3</accession>
<feature type="transmembrane region" description="Helical" evidence="1">
    <location>
        <begin position="187"/>
        <end position="208"/>
    </location>
</feature>
<keyword evidence="1" id="KW-0472">Membrane</keyword>
<evidence type="ECO:0000313" key="3">
    <source>
        <dbReference type="EMBL" id="MFC6152771.1"/>
    </source>
</evidence>
<keyword evidence="4" id="KW-1185">Reference proteome</keyword>
<dbReference type="SUPFAM" id="SSF81296">
    <property type="entry name" value="E set domains"/>
    <property type="match status" value="1"/>
</dbReference>
<keyword evidence="1" id="KW-0812">Transmembrane</keyword>
<feature type="transmembrane region" description="Helical" evidence="1">
    <location>
        <begin position="84"/>
        <end position="103"/>
    </location>
</feature>
<feature type="domain" description="Oxidoreductase molybdopterin-binding" evidence="2">
    <location>
        <begin position="265"/>
        <end position="391"/>
    </location>
</feature>
<name>A0ABW1QTF3_9ACTN</name>
<reference evidence="4" key="1">
    <citation type="journal article" date="2019" name="Int. J. Syst. Evol. Microbiol.">
        <title>The Global Catalogue of Microorganisms (GCM) 10K type strain sequencing project: providing services to taxonomists for standard genome sequencing and annotation.</title>
        <authorList>
            <consortium name="The Broad Institute Genomics Platform"/>
            <consortium name="The Broad Institute Genome Sequencing Center for Infectious Disease"/>
            <person name="Wu L."/>
            <person name="Ma J."/>
        </authorList>
    </citation>
    <scope>NUCLEOTIDE SEQUENCE [LARGE SCALE GENOMIC DNA]</scope>
    <source>
        <strain evidence="4">DFY28</strain>
    </source>
</reference>
<evidence type="ECO:0000256" key="1">
    <source>
        <dbReference type="SAM" id="Phobius"/>
    </source>
</evidence>
<dbReference type="Proteomes" id="UP001596098">
    <property type="component" value="Unassembled WGS sequence"/>
</dbReference>
<dbReference type="RefSeq" id="WP_128219586.1">
    <property type="nucleotide sequence ID" value="NZ_CP034929.1"/>
</dbReference>
<proteinExistence type="predicted"/>
<dbReference type="Pfam" id="PF00174">
    <property type="entry name" value="Oxidored_molyb"/>
    <property type="match status" value="1"/>
</dbReference>
<evidence type="ECO:0000313" key="4">
    <source>
        <dbReference type="Proteomes" id="UP001596098"/>
    </source>
</evidence>
<evidence type="ECO:0000259" key="2">
    <source>
        <dbReference type="Pfam" id="PF00174"/>
    </source>
</evidence>
<gene>
    <name evidence="3" type="ORF">ACFPWU_03710</name>
</gene>
<dbReference type="Gene3D" id="2.60.40.650">
    <property type="match status" value="1"/>
</dbReference>
<sequence>MPPTSTPPEETAAALLPDARGALWWAVGGVVSGVVGLCLGQVVSEMVSVRETPMTSVVSAISSLTPGEMAQATAEFLFTLLKPLLLVVLALLMVLIFAVAGLLRRHAWWAALPVWSLLGVGSFSLALLTSGAGVAQVVPPVASVVAWVFSQELLRPALRRLDAARDAADRGETAGSGTELVVARRGVIVGLGAGAVVSAASGVGIWALERSRKALSESRRLLRIPGVTRPLVPARAGAGVSGLAPWMTPNDDFPPRSGSLIAPRTVEVSQWRLVIHGLVRNPLVLTYDDLISRGMTEEWVTLVHRDNPVGGRRAGNAWWSGVLASQLLEEAGVLSGADLVVQSSADGWRCATPLAAMTDERGAMVAVAMNGEALPIEHGFPARSVVPGYYTDTVDCPVVVDWEVTSARAVESDDEDVERRVPVRLASAIQVPASGERVPAGRIEVGGVAWQPVVGVQEVEISVDGSAWRPAGLADPGLDRAWVQWGIELDLEPGEHRVRVRATNRRGERQSAVRHDAVPSGATGWHEVRFTVQEPDDS</sequence>
<keyword evidence="1" id="KW-1133">Transmembrane helix</keyword>
<dbReference type="InterPro" id="IPR014756">
    <property type="entry name" value="Ig_E-set"/>
</dbReference>
<dbReference type="Gene3D" id="3.90.420.10">
    <property type="entry name" value="Oxidoreductase, molybdopterin-binding domain"/>
    <property type="match status" value="1"/>
</dbReference>
<dbReference type="SUPFAM" id="SSF56524">
    <property type="entry name" value="Oxidoreductase molybdopterin-binding domain"/>
    <property type="match status" value="1"/>
</dbReference>
<dbReference type="InterPro" id="IPR036374">
    <property type="entry name" value="OxRdtase_Mopterin-bd_sf"/>
</dbReference>
<dbReference type="PANTHER" id="PTHR19372:SF7">
    <property type="entry name" value="SULFITE OXIDASE, MITOCHONDRIAL"/>
    <property type="match status" value="1"/>
</dbReference>
<protein>
    <submittedName>
        <fullName evidence="3">Molybdopterin-dependent oxidoreductase</fullName>
    </submittedName>
</protein>